<name>A0A0M3KF95_ANISI</name>
<dbReference type="InterPro" id="IPR008271">
    <property type="entry name" value="Ser/Thr_kinase_AS"/>
</dbReference>
<protein>
    <recommendedName>
        <fullName evidence="1">non-specific serine/threonine protein kinase</fullName>
        <ecNumber evidence="1">2.7.11.1</ecNumber>
    </recommendedName>
</protein>
<dbReference type="InterPro" id="IPR000719">
    <property type="entry name" value="Prot_kinase_dom"/>
</dbReference>
<keyword evidence="3" id="KW-0808">Transferase</keyword>
<evidence type="ECO:0000256" key="2">
    <source>
        <dbReference type="ARBA" id="ARBA00022527"/>
    </source>
</evidence>
<dbReference type="Gene3D" id="3.30.200.20">
    <property type="entry name" value="Phosphorylase Kinase, domain 1"/>
    <property type="match status" value="1"/>
</dbReference>
<accession>A0A0M3KF95</accession>
<evidence type="ECO:0000256" key="3">
    <source>
        <dbReference type="ARBA" id="ARBA00022679"/>
    </source>
</evidence>
<dbReference type="GO" id="GO:0035556">
    <property type="term" value="P:intracellular signal transduction"/>
    <property type="evidence" value="ECO:0007669"/>
    <property type="project" value="TreeGrafter"/>
</dbReference>
<comment type="similarity">
    <text evidence="10">Belongs to the protein kinase superfamily.</text>
</comment>
<evidence type="ECO:0000256" key="6">
    <source>
        <dbReference type="ARBA" id="ARBA00022840"/>
    </source>
</evidence>
<evidence type="ECO:0000256" key="8">
    <source>
        <dbReference type="ARBA" id="ARBA00048679"/>
    </source>
</evidence>
<evidence type="ECO:0000256" key="5">
    <source>
        <dbReference type="ARBA" id="ARBA00022777"/>
    </source>
</evidence>
<dbReference type="PANTHER" id="PTHR24356">
    <property type="entry name" value="SERINE/THREONINE-PROTEIN KINASE"/>
    <property type="match status" value="1"/>
</dbReference>
<feature type="domain" description="Protein kinase" evidence="11">
    <location>
        <begin position="30"/>
        <end position="241"/>
    </location>
</feature>
<reference evidence="12 13" key="2">
    <citation type="submission" date="2018-11" db="EMBL/GenBank/DDBJ databases">
        <authorList>
            <consortium name="Pathogen Informatics"/>
        </authorList>
    </citation>
    <scope>NUCLEOTIDE SEQUENCE [LARGE SCALE GENOMIC DNA]</scope>
</reference>
<keyword evidence="6 9" id="KW-0067">ATP-binding</keyword>
<dbReference type="SUPFAM" id="SSF56112">
    <property type="entry name" value="Protein kinase-like (PK-like)"/>
    <property type="match status" value="1"/>
</dbReference>
<dbReference type="GO" id="GO:0005524">
    <property type="term" value="F:ATP binding"/>
    <property type="evidence" value="ECO:0007669"/>
    <property type="project" value="UniProtKB-UniRule"/>
</dbReference>
<evidence type="ECO:0000256" key="7">
    <source>
        <dbReference type="ARBA" id="ARBA00047899"/>
    </source>
</evidence>
<dbReference type="PIRSF" id="PIRSF000654">
    <property type="entry name" value="Integrin-linked_kinase"/>
    <property type="match status" value="1"/>
</dbReference>
<dbReference type="FunFam" id="3.30.200.20:FF:000020">
    <property type="entry name" value="Protein kinase C, alpha"/>
    <property type="match status" value="1"/>
</dbReference>
<dbReference type="InterPro" id="IPR011009">
    <property type="entry name" value="Kinase-like_dom_sf"/>
</dbReference>
<proteinExistence type="inferred from homology"/>
<dbReference type="Gene3D" id="1.10.510.10">
    <property type="entry name" value="Transferase(Phosphotransferase) domain 1"/>
    <property type="match status" value="1"/>
</dbReference>
<evidence type="ECO:0000256" key="4">
    <source>
        <dbReference type="ARBA" id="ARBA00022741"/>
    </source>
</evidence>
<sequence length="241" mass="27828">MKNYALNSFRFINAPWSAADGVKKYGMQHFNLLKVLGKGSFGKVLLVELKGKGEYYAMKCLKKDVILEDDDTECTFIERRVLILSSQCPFLCQLFCSFQTTEYLFFVMEYLNGGDLMHHIQTVKKFDENRTRFYACEIIVALQFLHSRDIIYRDLKLDNILLDTEGHIHLADFGMCKTEMNRENGMASTFCGTPDYIAPEIIKGQLYNEAVDFWSFGVLVSQLRFSCSHLNSCIHCNPQIR</sequence>
<dbReference type="Proteomes" id="UP000267096">
    <property type="component" value="Unassembled WGS sequence"/>
</dbReference>
<dbReference type="InterPro" id="IPR017441">
    <property type="entry name" value="Protein_kinase_ATP_BS"/>
</dbReference>
<keyword evidence="13" id="KW-1185">Reference proteome</keyword>
<dbReference type="WBParaSite" id="ASIM_0001965401-mRNA-1">
    <property type="protein sequence ID" value="ASIM_0001965401-mRNA-1"/>
    <property type="gene ID" value="ASIM_0001965401"/>
</dbReference>
<dbReference type="PROSITE" id="PS00107">
    <property type="entry name" value="PROTEIN_KINASE_ATP"/>
    <property type="match status" value="1"/>
</dbReference>
<dbReference type="FunFam" id="1.10.510.10:FF:000634">
    <property type="entry name" value="Protein kinase C"/>
    <property type="match status" value="1"/>
</dbReference>
<keyword evidence="2 10" id="KW-0723">Serine/threonine-protein kinase</keyword>
<evidence type="ECO:0000256" key="9">
    <source>
        <dbReference type="PROSITE-ProRule" id="PRU10141"/>
    </source>
</evidence>
<evidence type="ECO:0000256" key="1">
    <source>
        <dbReference type="ARBA" id="ARBA00012513"/>
    </source>
</evidence>
<dbReference type="OrthoDB" id="5849064at2759"/>
<dbReference type="EC" id="2.7.11.1" evidence="1"/>
<dbReference type="InterPro" id="IPR050236">
    <property type="entry name" value="Ser_Thr_kinase_AGC"/>
</dbReference>
<evidence type="ECO:0000259" key="11">
    <source>
        <dbReference type="PROSITE" id="PS50011"/>
    </source>
</evidence>
<dbReference type="AlphaFoldDB" id="A0A0M3KF95"/>
<comment type="catalytic activity">
    <reaction evidence="8">
        <text>L-seryl-[protein] + ATP = O-phospho-L-seryl-[protein] + ADP + H(+)</text>
        <dbReference type="Rhea" id="RHEA:17989"/>
        <dbReference type="Rhea" id="RHEA-COMP:9863"/>
        <dbReference type="Rhea" id="RHEA-COMP:11604"/>
        <dbReference type="ChEBI" id="CHEBI:15378"/>
        <dbReference type="ChEBI" id="CHEBI:29999"/>
        <dbReference type="ChEBI" id="CHEBI:30616"/>
        <dbReference type="ChEBI" id="CHEBI:83421"/>
        <dbReference type="ChEBI" id="CHEBI:456216"/>
        <dbReference type="EC" id="2.7.11.1"/>
    </reaction>
</comment>
<evidence type="ECO:0000313" key="14">
    <source>
        <dbReference type="WBParaSite" id="ASIM_0001965401-mRNA-1"/>
    </source>
</evidence>
<dbReference type="PANTHER" id="PTHR24356:SF347">
    <property type="entry name" value="PROTEIN KINASE C DELTA TYPE HOMOLOG-RELATED"/>
    <property type="match status" value="1"/>
</dbReference>
<keyword evidence="4 9" id="KW-0547">Nucleotide-binding</keyword>
<dbReference type="GO" id="GO:0004674">
    <property type="term" value="F:protein serine/threonine kinase activity"/>
    <property type="evidence" value="ECO:0007669"/>
    <property type="project" value="UniProtKB-KW"/>
</dbReference>
<reference evidence="14" key="1">
    <citation type="submission" date="2017-02" db="UniProtKB">
        <authorList>
            <consortium name="WormBaseParasite"/>
        </authorList>
    </citation>
    <scope>IDENTIFICATION</scope>
</reference>
<keyword evidence="5" id="KW-0418">Kinase</keyword>
<feature type="binding site" evidence="9">
    <location>
        <position position="59"/>
    </location>
    <ligand>
        <name>ATP</name>
        <dbReference type="ChEBI" id="CHEBI:30616"/>
    </ligand>
</feature>
<evidence type="ECO:0000313" key="12">
    <source>
        <dbReference type="EMBL" id="VDK67256.1"/>
    </source>
</evidence>
<dbReference type="SMART" id="SM00220">
    <property type="entry name" value="S_TKc"/>
    <property type="match status" value="1"/>
</dbReference>
<dbReference type="Pfam" id="PF00069">
    <property type="entry name" value="Pkinase"/>
    <property type="match status" value="1"/>
</dbReference>
<gene>
    <name evidence="12" type="ORF">ASIM_LOCUS19043</name>
</gene>
<dbReference type="EMBL" id="UYRR01036514">
    <property type="protein sequence ID" value="VDK67256.1"/>
    <property type="molecule type" value="Genomic_DNA"/>
</dbReference>
<evidence type="ECO:0000256" key="10">
    <source>
        <dbReference type="RuleBase" id="RU000304"/>
    </source>
</evidence>
<dbReference type="PROSITE" id="PS50011">
    <property type="entry name" value="PROTEIN_KINASE_DOM"/>
    <property type="match status" value="1"/>
</dbReference>
<comment type="catalytic activity">
    <reaction evidence="7">
        <text>L-threonyl-[protein] + ATP = O-phospho-L-threonyl-[protein] + ADP + H(+)</text>
        <dbReference type="Rhea" id="RHEA:46608"/>
        <dbReference type="Rhea" id="RHEA-COMP:11060"/>
        <dbReference type="Rhea" id="RHEA-COMP:11605"/>
        <dbReference type="ChEBI" id="CHEBI:15378"/>
        <dbReference type="ChEBI" id="CHEBI:30013"/>
        <dbReference type="ChEBI" id="CHEBI:30616"/>
        <dbReference type="ChEBI" id="CHEBI:61977"/>
        <dbReference type="ChEBI" id="CHEBI:456216"/>
        <dbReference type="EC" id="2.7.11.1"/>
    </reaction>
</comment>
<evidence type="ECO:0000313" key="13">
    <source>
        <dbReference type="Proteomes" id="UP000267096"/>
    </source>
</evidence>
<dbReference type="PROSITE" id="PS00108">
    <property type="entry name" value="PROTEIN_KINASE_ST"/>
    <property type="match status" value="1"/>
</dbReference>
<organism evidence="14">
    <name type="scientific">Anisakis simplex</name>
    <name type="common">Herring worm</name>
    <dbReference type="NCBI Taxonomy" id="6269"/>
    <lineage>
        <taxon>Eukaryota</taxon>
        <taxon>Metazoa</taxon>
        <taxon>Ecdysozoa</taxon>
        <taxon>Nematoda</taxon>
        <taxon>Chromadorea</taxon>
        <taxon>Rhabditida</taxon>
        <taxon>Spirurina</taxon>
        <taxon>Ascaridomorpha</taxon>
        <taxon>Ascaridoidea</taxon>
        <taxon>Anisakidae</taxon>
        <taxon>Anisakis</taxon>
        <taxon>Anisakis simplex complex</taxon>
    </lineage>
</organism>